<dbReference type="PROSITE" id="PS50188">
    <property type="entry name" value="B302_SPRY"/>
    <property type="match status" value="1"/>
</dbReference>
<dbReference type="Proteomes" id="UP000752171">
    <property type="component" value="Unassembled WGS sequence"/>
</dbReference>
<dbReference type="Ensembl" id="ENSAMXT00005054664.1">
    <property type="protein sequence ID" value="ENSAMXP00005050428.1"/>
    <property type="gene ID" value="ENSAMXG00005022897.1"/>
</dbReference>
<dbReference type="Pfam" id="PF00622">
    <property type="entry name" value="SPRY"/>
    <property type="match status" value="1"/>
</dbReference>
<dbReference type="InterPro" id="IPR003877">
    <property type="entry name" value="SPRY_dom"/>
</dbReference>
<dbReference type="CDD" id="cd13733">
    <property type="entry name" value="SPRY_PRY_C-I_1"/>
    <property type="match status" value="1"/>
</dbReference>
<organism evidence="3 4">
    <name type="scientific">Astyanax mexicanus</name>
    <name type="common">Blind cave fish</name>
    <name type="synonym">Astyanax fasciatus mexicanus</name>
    <dbReference type="NCBI Taxonomy" id="7994"/>
    <lineage>
        <taxon>Eukaryota</taxon>
        <taxon>Metazoa</taxon>
        <taxon>Chordata</taxon>
        <taxon>Craniata</taxon>
        <taxon>Vertebrata</taxon>
        <taxon>Euteleostomi</taxon>
        <taxon>Actinopterygii</taxon>
        <taxon>Neopterygii</taxon>
        <taxon>Teleostei</taxon>
        <taxon>Ostariophysi</taxon>
        <taxon>Characiformes</taxon>
        <taxon>Characoidei</taxon>
        <taxon>Acestrorhamphidae</taxon>
        <taxon>Acestrorhamphinae</taxon>
        <taxon>Astyanax</taxon>
    </lineage>
</organism>
<feature type="domain" description="B30.2/SPRY" evidence="1">
    <location>
        <begin position="205"/>
        <end position="397"/>
    </location>
</feature>
<reference evidence="3" key="2">
    <citation type="submission" date="2025-05" db="UniProtKB">
        <authorList>
            <consortium name="Ensembl"/>
        </authorList>
    </citation>
    <scope>IDENTIFICATION</scope>
</reference>
<dbReference type="InterPro" id="IPR003879">
    <property type="entry name" value="Butyrophylin_SPRY"/>
</dbReference>
<gene>
    <name evidence="2" type="primary">TRIM39</name>
    <name evidence="2" type="ORF">AMEX_G15076</name>
</gene>
<dbReference type="PRINTS" id="PR01407">
    <property type="entry name" value="BUTYPHLNCDUF"/>
</dbReference>
<dbReference type="SUPFAM" id="SSF49899">
    <property type="entry name" value="Concanavalin A-like lectins/glucanases"/>
    <property type="match status" value="1"/>
</dbReference>
<proteinExistence type="predicted"/>
<dbReference type="EMBL" id="JAICCE010000012">
    <property type="protein sequence ID" value="KAG9270158.1"/>
    <property type="molecule type" value="Genomic_DNA"/>
</dbReference>
<dbReference type="InterPro" id="IPR013320">
    <property type="entry name" value="ConA-like_dom_sf"/>
</dbReference>
<dbReference type="InterPro" id="IPR006574">
    <property type="entry name" value="PRY"/>
</dbReference>
<dbReference type="Gene3D" id="2.60.120.920">
    <property type="match status" value="1"/>
</dbReference>
<dbReference type="Pfam" id="PF13765">
    <property type="entry name" value="PRY"/>
    <property type="match status" value="1"/>
</dbReference>
<dbReference type="InterPro" id="IPR050143">
    <property type="entry name" value="TRIM/RBCC"/>
</dbReference>
<protein>
    <submittedName>
        <fullName evidence="2">Butyrophilin subfamily 3 member A1-like</fullName>
    </submittedName>
    <submittedName>
        <fullName evidence="3">Tripartite motif containing 39</fullName>
    </submittedName>
</protein>
<evidence type="ECO:0000259" key="1">
    <source>
        <dbReference type="PROSITE" id="PS50188"/>
    </source>
</evidence>
<name>A0A8B9LET0_ASTMX</name>
<sequence>MIKECLQFLIEPAKNLKIRLKESRRRVKIERREPLTENQLFIMELARELTWICQRSDILAHIWTGEDIWPPGLCKEFIMQTASILEMKEKAVRLSLCSDVYMERRDWREKLLCVLEGEEDDLSDLKRTIMDWTHSQRNTHPNGIWPGEAVLLILDDMELQWKKGRLRHLQSAVELLIWVAMGEHLDKELVPRLWLVQKQKSQNIEATRYIPHAVWNWICHAAVDVTFDVNTAHPTLLVSDDGKRMRCSPELQDVSWRRQHFDGWLCALGTEGFSCGRRYWEVEVGDRDWRVGVAKESALRRGYGFLNTQSGYYTLRLERGTELKALTVPVTPLTQTTVPRRVGVYLDYEEGQLSFYDIQRRSHIYTFCERFTETLFPVFGTAEMVRDMVIRPAGLRLPCPCNGPCLFS</sequence>
<dbReference type="InterPro" id="IPR043136">
    <property type="entry name" value="B30.2/SPRY_sf"/>
</dbReference>
<evidence type="ECO:0000313" key="4">
    <source>
        <dbReference type="Proteomes" id="UP000694621"/>
    </source>
</evidence>
<evidence type="ECO:0000313" key="5">
    <source>
        <dbReference type="Proteomes" id="UP000752171"/>
    </source>
</evidence>
<reference evidence="2 5" key="1">
    <citation type="submission" date="2021-07" db="EMBL/GenBank/DDBJ databases">
        <authorList>
            <person name="Imarazene B."/>
            <person name="Zahm M."/>
            <person name="Klopp C."/>
            <person name="Cabau C."/>
            <person name="Beille S."/>
            <person name="Jouanno E."/>
            <person name="Castinel A."/>
            <person name="Lluch J."/>
            <person name="Gil L."/>
            <person name="Kuchtly C."/>
            <person name="Lopez Roques C."/>
            <person name="Donnadieu C."/>
            <person name="Parrinello H."/>
            <person name="Journot L."/>
            <person name="Du K."/>
            <person name="Schartl M."/>
            <person name="Retaux S."/>
            <person name="Guiguen Y."/>
        </authorList>
    </citation>
    <scope>NUCLEOTIDE SEQUENCE [LARGE SCALE GENOMIC DNA]</scope>
    <source>
        <strain evidence="2">Pach_M1</strain>
        <tissue evidence="2">Testis</tissue>
    </source>
</reference>
<dbReference type="AlphaFoldDB" id="A0A8B9LET0"/>
<dbReference type="SMART" id="SM00589">
    <property type="entry name" value="PRY"/>
    <property type="match status" value="1"/>
</dbReference>
<evidence type="ECO:0000313" key="2">
    <source>
        <dbReference type="EMBL" id="KAG9270158.1"/>
    </source>
</evidence>
<dbReference type="InterPro" id="IPR001870">
    <property type="entry name" value="B30.2/SPRY"/>
</dbReference>
<accession>A0A8B9LET0</accession>
<dbReference type="OrthoDB" id="8576159at2759"/>
<dbReference type="SMART" id="SM00449">
    <property type="entry name" value="SPRY"/>
    <property type="match status" value="1"/>
</dbReference>
<evidence type="ECO:0000313" key="3">
    <source>
        <dbReference type="Ensembl" id="ENSAMXP00005050428.1"/>
    </source>
</evidence>
<dbReference type="PANTHER" id="PTHR24103">
    <property type="entry name" value="E3 UBIQUITIN-PROTEIN LIGASE TRIM"/>
    <property type="match status" value="1"/>
</dbReference>
<dbReference type="Proteomes" id="UP000694621">
    <property type="component" value="Unplaced"/>
</dbReference>
<dbReference type="KEGG" id="amex:103021573"/>
<dbReference type="FunFam" id="2.60.120.920:FF:000004">
    <property type="entry name" value="Butyrophilin subfamily 1 member A1"/>
    <property type="match status" value="1"/>
</dbReference>